<dbReference type="InterPro" id="IPR048696">
    <property type="entry name" value="SHQ1-like_CS"/>
</dbReference>
<dbReference type="InterPro" id="IPR007009">
    <property type="entry name" value="Shq1_C"/>
</dbReference>
<feature type="domain" description="CS" evidence="8">
    <location>
        <begin position="1"/>
        <end position="99"/>
    </location>
</feature>
<evidence type="ECO:0000256" key="3">
    <source>
        <dbReference type="ARBA" id="ARBA00022729"/>
    </source>
</evidence>
<dbReference type="PROSITE" id="PS51041">
    <property type="entry name" value="EMI"/>
    <property type="match status" value="1"/>
</dbReference>
<protein>
    <recommendedName>
        <fullName evidence="2">Protein SHQ1 homolog</fullName>
    </recommendedName>
</protein>
<evidence type="ECO:0000313" key="10">
    <source>
        <dbReference type="WBParaSite" id="maker-uti_cns_0017383-snap-gene-0.2-mRNA-1"/>
    </source>
</evidence>
<feature type="compositionally biased region" description="Basic residues" evidence="5">
    <location>
        <begin position="592"/>
        <end position="602"/>
    </location>
</feature>
<dbReference type="Proteomes" id="UP000095280">
    <property type="component" value="Unplaced"/>
</dbReference>
<keyword evidence="6" id="KW-0812">Transmembrane</keyword>
<dbReference type="PANTHER" id="PTHR12967">
    <property type="entry name" value="PROTEIN SHQ1 HOMOLOG"/>
    <property type="match status" value="1"/>
</dbReference>
<feature type="compositionally biased region" description="Low complexity" evidence="5">
    <location>
        <begin position="535"/>
        <end position="552"/>
    </location>
</feature>
<feature type="transmembrane region" description="Helical" evidence="6">
    <location>
        <begin position="497"/>
        <end position="516"/>
    </location>
</feature>
<dbReference type="InterPro" id="IPR011489">
    <property type="entry name" value="EMI_domain"/>
</dbReference>
<dbReference type="GO" id="GO:0000493">
    <property type="term" value="P:box H/ACA snoRNP assembly"/>
    <property type="evidence" value="ECO:0007669"/>
    <property type="project" value="InterPro"/>
</dbReference>
<evidence type="ECO:0000256" key="4">
    <source>
        <dbReference type="ARBA" id="ARBA00023157"/>
    </source>
</evidence>
<accession>A0A1I8IVG0</accession>
<proteinExistence type="inferred from homology"/>
<evidence type="ECO:0000259" key="8">
    <source>
        <dbReference type="PROSITE" id="PS51203"/>
    </source>
</evidence>
<keyword evidence="6" id="KW-1133">Transmembrane helix</keyword>
<dbReference type="PANTHER" id="PTHR12967:SF0">
    <property type="entry name" value="PROTEIN SHQ1 HOMOLOG"/>
    <property type="match status" value="1"/>
</dbReference>
<reference evidence="10" key="1">
    <citation type="submission" date="2016-11" db="UniProtKB">
        <authorList>
            <consortium name="WormBaseParasite"/>
        </authorList>
    </citation>
    <scope>IDENTIFICATION</scope>
</reference>
<sequence length="781" mass="84417">MLTPKFSVSQDSSHVIVDIWLTGLCRLDKAEASVQDDTLLFSCEPYFLRLQLTGSCLDSDDATAGSSGLTASEFDVDAGGVLTLRIRKLVIGEQFPDLDMLNRLMAPAGASASSCGETAQSERRLLVEELLSGEEPPSECLAAAGADLDWFVEPHLDDEAADCRLATSADAISGGGLGFAFRRRDEQSASMLRGLDHLLPDLASMSHSERLAAKEALEDAQFDADYYLADQLDPSDMLTDILSRPDCLPPLLDSEERRARLMALPRRPLLPPEAGWEMRVCLMALADLVFAFCLDWRVCEGEQTPESARTILTQAACLSCQCPLTSVPQLLRSCYRRLLAYSLLRNWQLCQLVAMDTAGVLSNKRLTLDCLIRLERLLSSVEGYAGVNYLTVTDTCRWVQHCPSDLLNSLSEAIRNAANCFKKEEPLAQPSGPSKVALVSSVKMTELKSAFKYFCAQLRRSWRWRETSATTAAATATVNAGLTTAKPPPQSAPRPVWLAHLTLAILFIACLLISFIRYHHRRKNGRWHGNSVPNSGAMATSSGAGTSSSPGSRNHGNIGVDLSNNSGNGGSGGGAAGSSSTVALSVAMQGFRKNKRHQHGGHQQHGSHFYASGSGGGGGGGGFGESCTDYNDISCRSGVGGSGGGGGVESCRRREMKVGEGAAVGGQRGLLFPALLAWSVCFCCCGWLPGSRAELRVGMPNVCPYKAVDSFPTQEKDTKPFVKMVKVWKPNCHSKGNWCIGYEKRVRYLTTVRTVYRSHERTEYKCCPGYVILRSGDGCTD</sequence>
<dbReference type="PROSITE" id="PS51203">
    <property type="entry name" value="CS"/>
    <property type="match status" value="1"/>
</dbReference>
<feature type="region of interest" description="Disordered" evidence="5">
    <location>
        <begin position="592"/>
        <end position="613"/>
    </location>
</feature>
<keyword evidence="4" id="KW-1015">Disulfide bond</keyword>
<keyword evidence="9" id="KW-1185">Reference proteome</keyword>
<dbReference type="Pfam" id="PF07546">
    <property type="entry name" value="EMI"/>
    <property type="match status" value="1"/>
</dbReference>
<dbReference type="GO" id="GO:0005654">
    <property type="term" value="C:nucleoplasm"/>
    <property type="evidence" value="ECO:0007669"/>
    <property type="project" value="TreeGrafter"/>
</dbReference>
<comment type="similarity">
    <text evidence="1">Belongs to the SHQ1 family.</text>
</comment>
<dbReference type="Pfam" id="PF21413">
    <property type="entry name" value="SHQ1-like_CS"/>
    <property type="match status" value="1"/>
</dbReference>
<dbReference type="InterPro" id="IPR008978">
    <property type="entry name" value="HSP20-like_chaperone"/>
</dbReference>
<evidence type="ECO:0000256" key="6">
    <source>
        <dbReference type="SAM" id="Phobius"/>
    </source>
</evidence>
<dbReference type="Gene3D" id="2.60.40.790">
    <property type="match status" value="1"/>
</dbReference>
<dbReference type="Pfam" id="PF04925">
    <property type="entry name" value="SHQ1"/>
    <property type="match status" value="1"/>
</dbReference>
<keyword evidence="6" id="KW-0472">Membrane</keyword>
<dbReference type="AlphaFoldDB" id="A0A1I8IVG0"/>
<organism evidence="9 10">
    <name type="scientific">Macrostomum lignano</name>
    <dbReference type="NCBI Taxonomy" id="282301"/>
    <lineage>
        <taxon>Eukaryota</taxon>
        <taxon>Metazoa</taxon>
        <taxon>Spiralia</taxon>
        <taxon>Lophotrochozoa</taxon>
        <taxon>Platyhelminthes</taxon>
        <taxon>Rhabditophora</taxon>
        <taxon>Macrostomorpha</taxon>
        <taxon>Macrostomida</taxon>
        <taxon>Macrostomidae</taxon>
        <taxon>Macrostomum</taxon>
    </lineage>
</organism>
<evidence type="ECO:0000256" key="2">
    <source>
        <dbReference type="ARBA" id="ARBA00013750"/>
    </source>
</evidence>
<dbReference type="WBParaSite" id="maker-uti_cns_0017383-snap-gene-0.2-mRNA-1">
    <property type="protein sequence ID" value="maker-uti_cns_0017383-snap-gene-0.2-mRNA-1"/>
    <property type="gene ID" value="maker-uti_cns_0017383-snap-gene-0.2"/>
</dbReference>
<dbReference type="GO" id="GO:0051082">
    <property type="term" value="F:unfolded protein binding"/>
    <property type="evidence" value="ECO:0007669"/>
    <property type="project" value="TreeGrafter"/>
</dbReference>
<keyword evidence="3" id="KW-0732">Signal</keyword>
<dbReference type="InterPro" id="IPR039742">
    <property type="entry name" value="Shq1"/>
</dbReference>
<dbReference type="InterPro" id="IPR007052">
    <property type="entry name" value="CS_dom"/>
</dbReference>
<name>A0A1I8IVG0_9PLAT</name>
<feature type="compositionally biased region" description="Gly residues" evidence="5">
    <location>
        <begin position="567"/>
        <end position="576"/>
    </location>
</feature>
<dbReference type="GO" id="GO:0005737">
    <property type="term" value="C:cytoplasm"/>
    <property type="evidence" value="ECO:0007669"/>
    <property type="project" value="TreeGrafter"/>
</dbReference>
<evidence type="ECO:0000256" key="5">
    <source>
        <dbReference type="SAM" id="MobiDB-lite"/>
    </source>
</evidence>
<evidence type="ECO:0000256" key="1">
    <source>
        <dbReference type="ARBA" id="ARBA00005607"/>
    </source>
</evidence>
<feature type="domain" description="EMI" evidence="7">
    <location>
        <begin position="699"/>
        <end position="781"/>
    </location>
</feature>
<feature type="region of interest" description="Disordered" evidence="5">
    <location>
        <begin position="528"/>
        <end position="578"/>
    </location>
</feature>
<evidence type="ECO:0000313" key="9">
    <source>
        <dbReference type="Proteomes" id="UP000095280"/>
    </source>
</evidence>
<evidence type="ECO:0000259" key="7">
    <source>
        <dbReference type="PROSITE" id="PS51041"/>
    </source>
</evidence>